<dbReference type="AlphaFoldDB" id="A0A834CA37"/>
<organism evidence="1 2">
    <name type="scientific">Oryzias melastigma</name>
    <name type="common">Marine medaka</name>
    <dbReference type="NCBI Taxonomy" id="30732"/>
    <lineage>
        <taxon>Eukaryota</taxon>
        <taxon>Metazoa</taxon>
        <taxon>Chordata</taxon>
        <taxon>Craniata</taxon>
        <taxon>Vertebrata</taxon>
        <taxon>Euteleostomi</taxon>
        <taxon>Actinopterygii</taxon>
        <taxon>Neopterygii</taxon>
        <taxon>Teleostei</taxon>
        <taxon>Neoteleostei</taxon>
        <taxon>Acanthomorphata</taxon>
        <taxon>Ovalentaria</taxon>
        <taxon>Atherinomorphae</taxon>
        <taxon>Beloniformes</taxon>
        <taxon>Adrianichthyidae</taxon>
        <taxon>Oryziinae</taxon>
        <taxon>Oryzias</taxon>
    </lineage>
</organism>
<protein>
    <submittedName>
        <fullName evidence="1">Fibroblast growth factor receptor-like 1</fullName>
    </submittedName>
</protein>
<accession>A0A834CA37</accession>
<gene>
    <name evidence="1" type="ORF">FQA47_024331</name>
</gene>
<dbReference type="Proteomes" id="UP000646548">
    <property type="component" value="Unassembled WGS sequence"/>
</dbReference>
<dbReference type="EMBL" id="WKFB01000280">
    <property type="protein sequence ID" value="KAF6728512.1"/>
    <property type="molecule type" value="Genomic_DNA"/>
</dbReference>
<evidence type="ECO:0000313" key="1">
    <source>
        <dbReference type="EMBL" id="KAF6728512.1"/>
    </source>
</evidence>
<sequence length="150" mass="15867">MYICLGANTMGYNFRSAFLTVLPDRKTLPDFIPTAPSPGLPWPVIIGIPAGGLHPLHCPPVVLSIKAQLLLLLLVFVRPACRPASSRASRDRACPALPPPSANGTRTAIHTRTTLPTIAALAQGGTGLATKVYPKIYNGHPHAHTSHVDG</sequence>
<name>A0A834CA37_ORYME</name>
<evidence type="ECO:0000313" key="2">
    <source>
        <dbReference type="Proteomes" id="UP000646548"/>
    </source>
</evidence>
<proteinExistence type="predicted"/>
<comment type="caution">
    <text evidence="1">The sequence shown here is derived from an EMBL/GenBank/DDBJ whole genome shotgun (WGS) entry which is preliminary data.</text>
</comment>
<reference evidence="1" key="1">
    <citation type="journal article" name="BMC Genomics">
        <title>Long-read sequencing and de novo genome assembly of marine medaka (Oryzias melastigma).</title>
        <authorList>
            <person name="Liang P."/>
            <person name="Saqib H.S.A."/>
            <person name="Ni X."/>
            <person name="Shen Y."/>
        </authorList>
    </citation>
    <scope>NUCLEOTIDE SEQUENCE</scope>
    <source>
        <strain evidence="1">Bigg-433</strain>
    </source>
</reference>
<keyword evidence="1" id="KW-0675">Receptor</keyword>